<sequence length="267" mass="31238">MFWRRKNLREFGFLLKTNTTPRIRRYFTNSSNSTLGEGWTHVGARSKYVRAIKYLAVSYCAYNLIFGIRPIASLNDLDVSEEELNSNRVKFNLSKALPDLHKAAVRNSQNINRVQIELLDNKEDEGHFIQQRRFILFIFSCHFKDCKYLVKVYPHDVEGDVINAEPVVYGPYDCVVASYYETFLFNWYTSYKRTSIISGSDLVDVKNGDELSFASSFDFKNSQFNAAIPVRSLLNDREKNIIMRQYIINSQWPQSYQDQRENVKILN</sequence>
<reference evidence="1 2" key="1">
    <citation type="submission" date="2024-03" db="EMBL/GenBank/DDBJ databases">
        <title>The Acrasis kona genome and developmental transcriptomes reveal deep origins of eukaryotic multicellular pathways.</title>
        <authorList>
            <person name="Sheikh S."/>
            <person name="Fu C.-J."/>
            <person name="Brown M.W."/>
            <person name="Baldauf S.L."/>
        </authorList>
    </citation>
    <scope>NUCLEOTIDE SEQUENCE [LARGE SCALE GENOMIC DNA]</scope>
    <source>
        <strain evidence="1 2">ATCC MYA-3509</strain>
    </source>
</reference>
<name>A0AAW2YMP3_9EUKA</name>
<protein>
    <submittedName>
        <fullName evidence="1">Glutamyl-tRNA reductase</fullName>
    </submittedName>
</protein>
<dbReference type="EMBL" id="JAOPGA020000323">
    <property type="protein sequence ID" value="KAL0478153.1"/>
    <property type="molecule type" value="Genomic_DNA"/>
</dbReference>
<gene>
    <name evidence="1" type="ORF">AKO1_008474</name>
</gene>
<proteinExistence type="predicted"/>
<evidence type="ECO:0000313" key="1">
    <source>
        <dbReference type="EMBL" id="KAL0478153.1"/>
    </source>
</evidence>
<dbReference type="Proteomes" id="UP001431209">
    <property type="component" value="Unassembled WGS sequence"/>
</dbReference>
<evidence type="ECO:0000313" key="2">
    <source>
        <dbReference type="Proteomes" id="UP001431209"/>
    </source>
</evidence>
<accession>A0AAW2YMP3</accession>
<dbReference type="AlphaFoldDB" id="A0AAW2YMP3"/>
<keyword evidence="2" id="KW-1185">Reference proteome</keyword>
<organism evidence="1 2">
    <name type="scientific">Acrasis kona</name>
    <dbReference type="NCBI Taxonomy" id="1008807"/>
    <lineage>
        <taxon>Eukaryota</taxon>
        <taxon>Discoba</taxon>
        <taxon>Heterolobosea</taxon>
        <taxon>Tetramitia</taxon>
        <taxon>Eutetramitia</taxon>
        <taxon>Acrasidae</taxon>
        <taxon>Acrasis</taxon>
    </lineage>
</organism>
<comment type="caution">
    <text evidence="1">The sequence shown here is derived from an EMBL/GenBank/DDBJ whole genome shotgun (WGS) entry which is preliminary data.</text>
</comment>